<evidence type="ECO:0000259" key="1">
    <source>
        <dbReference type="Pfam" id="PF00085"/>
    </source>
</evidence>
<proteinExistence type="predicted"/>
<organism evidence="2 3">
    <name type="scientific">Fibroporia radiculosa</name>
    <dbReference type="NCBI Taxonomy" id="599839"/>
    <lineage>
        <taxon>Eukaryota</taxon>
        <taxon>Fungi</taxon>
        <taxon>Dikarya</taxon>
        <taxon>Basidiomycota</taxon>
        <taxon>Agaricomycotina</taxon>
        <taxon>Agaricomycetes</taxon>
        <taxon>Polyporales</taxon>
        <taxon>Fibroporiaceae</taxon>
        <taxon>Fibroporia</taxon>
    </lineage>
</organism>
<dbReference type="Proteomes" id="UP000006352">
    <property type="component" value="Unassembled WGS sequence"/>
</dbReference>
<dbReference type="GO" id="GO:0015035">
    <property type="term" value="F:protein-disulfide reductase activity"/>
    <property type="evidence" value="ECO:0007669"/>
    <property type="project" value="TreeGrafter"/>
</dbReference>
<sequence length="76" mass="8274">MLSPILEKLTDDPEVKSGSGLSLDLVTIDTDTEVELAQEYNVSSLPTVMAFKDGKPVNRFIGALPEPQVRAFLQVV</sequence>
<dbReference type="PANTHER" id="PTHR45663:SF11">
    <property type="entry name" value="GEO12009P1"/>
    <property type="match status" value="1"/>
</dbReference>
<dbReference type="Pfam" id="PF00085">
    <property type="entry name" value="Thioredoxin"/>
    <property type="match status" value="1"/>
</dbReference>
<accession>J4H455</accession>
<dbReference type="HOGENOM" id="CLU_090389_22_1_1"/>
<evidence type="ECO:0000313" key="2">
    <source>
        <dbReference type="EMBL" id="CCM04404.1"/>
    </source>
</evidence>
<keyword evidence="3" id="KW-1185">Reference proteome</keyword>
<dbReference type="CDD" id="cd02947">
    <property type="entry name" value="TRX_family"/>
    <property type="match status" value="1"/>
</dbReference>
<name>J4H455_9APHY</name>
<gene>
    <name evidence="2" type="ORF">FIBRA_06581</name>
</gene>
<dbReference type="OrthoDB" id="2121326at2759"/>
<dbReference type="GeneID" id="24099315"/>
<dbReference type="STRING" id="599839.J4H455"/>
<dbReference type="Gene3D" id="3.40.30.10">
    <property type="entry name" value="Glutaredoxin"/>
    <property type="match status" value="1"/>
</dbReference>
<feature type="domain" description="Thioredoxin" evidence="1">
    <location>
        <begin position="1"/>
        <end position="73"/>
    </location>
</feature>
<evidence type="ECO:0000313" key="3">
    <source>
        <dbReference type="Proteomes" id="UP000006352"/>
    </source>
</evidence>
<dbReference type="InterPro" id="IPR013766">
    <property type="entry name" value="Thioredoxin_domain"/>
</dbReference>
<dbReference type="EMBL" id="HE797156">
    <property type="protein sequence ID" value="CCM04404.1"/>
    <property type="molecule type" value="Genomic_DNA"/>
</dbReference>
<dbReference type="InterPro" id="IPR036249">
    <property type="entry name" value="Thioredoxin-like_sf"/>
</dbReference>
<dbReference type="SUPFAM" id="SSF52833">
    <property type="entry name" value="Thioredoxin-like"/>
    <property type="match status" value="1"/>
</dbReference>
<dbReference type="GO" id="GO:0005737">
    <property type="term" value="C:cytoplasm"/>
    <property type="evidence" value="ECO:0007669"/>
    <property type="project" value="TreeGrafter"/>
</dbReference>
<dbReference type="InParanoid" id="J4H455"/>
<protein>
    <recommendedName>
        <fullName evidence="1">Thioredoxin domain-containing protein</fullName>
    </recommendedName>
</protein>
<dbReference type="AlphaFoldDB" id="J4H455"/>
<reference evidence="2 3" key="1">
    <citation type="journal article" date="2012" name="Appl. Environ. Microbiol.">
        <title>Short-read sequencing for genomic analysis of the brown rot fungus Fibroporia radiculosa.</title>
        <authorList>
            <person name="Tang J.D."/>
            <person name="Perkins A.D."/>
            <person name="Sonstegard T.S."/>
            <person name="Schroeder S.G."/>
            <person name="Burgess S.C."/>
            <person name="Diehl S.V."/>
        </authorList>
    </citation>
    <scope>NUCLEOTIDE SEQUENCE [LARGE SCALE GENOMIC DNA]</scope>
    <source>
        <strain evidence="2 3">TFFH 294</strain>
    </source>
</reference>
<dbReference type="PANTHER" id="PTHR45663">
    <property type="entry name" value="GEO12009P1"/>
    <property type="match status" value="1"/>
</dbReference>
<dbReference type="RefSeq" id="XP_012183687.1">
    <property type="nucleotide sequence ID" value="XM_012328297.1"/>
</dbReference>